<feature type="domain" description="AAA+ ATPase" evidence="2">
    <location>
        <begin position="1183"/>
        <end position="1504"/>
    </location>
</feature>
<feature type="domain" description="AAA+ ATPase" evidence="2">
    <location>
        <begin position="63"/>
        <end position="332"/>
    </location>
</feature>
<dbReference type="InterPro" id="IPR038726">
    <property type="entry name" value="PDDEXK_AddAB-type"/>
</dbReference>
<dbReference type="InterPro" id="IPR011604">
    <property type="entry name" value="PDDEXK-like_dom_sf"/>
</dbReference>
<feature type="compositionally biased region" description="Basic and acidic residues" evidence="1">
    <location>
        <begin position="1081"/>
        <end position="1092"/>
    </location>
</feature>
<dbReference type="Pfam" id="PF13191">
    <property type="entry name" value="AAA_16"/>
    <property type="match status" value="1"/>
</dbReference>
<name>A0A518G483_9BACT</name>
<dbReference type="Proteomes" id="UP000318017">
    <property type="component" value="Chromosome"/>
</dbReference>
<dbReference type="Pfam" id="PF12705">
    <property type="entry name" value="PDDEXK_1"/>
    <property type="match status" value="1"/>
</dbReference>
<dbReference type="Pfam" id="PF01935">
    <property type="entry name" value="DUF87"/>
    <property type="match status" value="1"/>
</dbReference>
<dbReference type="KEGG" id="ahel:Q31a_16570"/>
<dbReference type="PANTHER" id="PTHR30121">
    <property type="entry name" value="UNCHARACTERIZED PROTEIN YJGR-RELATED"/>
    <property type="match status" value="1"/>
</dbReference>
<dbReference type="InterPro" id="IPR051162">
    <property type="entry name" value="T4SS_component"/>
</dbReference>
<dbReference type="Gene3D" id="3.40.50.300">
    <property type="entry name" value="P-loop containing nucleotide triphosphate hydrolases"/>
    <property type="match status" value="3"/>
</dbReference>
<dbReference type="OrthoDB" id="9758751at2"/>
<proteinExistence type="predicted"/>
<feature type="region of interest" description="Disordered" evidence="1">
    <location>
        <begin position="1081"/>
        <end position="1127"/>
    </location>
</feature>
<dbReference type="InterPro" id="IPR002789">
    <property type="entry name" value="HerA_central"/>
</dbReference>
<keyword evidence="4" id="KW-1185">Reference proteome</keyword>
<evidence type="ECO:0000259" key="2">
    <source>
        <dbReference type="SMART" id="SM00382"/>
    </source>
</evidence>
<evidence type="ECO:0000256" key="1">
    <source>
        <dbReference type="SAM" id="MobiDB-lite"/>
    </source>
</evidence>
<dbReference type="RefSeq" id="WP_145076264.1">
    <property type="nucleotide sequence ID" value="NZ_CP036298.1"/>
</dbReference>
<dbReference type="InterPro" id="IPR027417">
    <property type="entry name" value="P-loop_NTPase"/>
</dbReference>
<organism evidence="3 4">
    <name type="scientific">Aureliella helgolandensis</name>
    <dbReference type="NCBI Taxonomy" id="2527968"/>
    <lineage>
        <taxon>Bacteria</taxon>
        <taxon>Pseudomonadati</taxon>
        <taxon>Planctomycetota</taxon>
        <taxon>Planctomycetia</taxon>
        <taxon>Pirellulales</taxon>
        <taxon>Pirellulaceae</taxon>
        <taxon>Aureliella</taxon>
    </lineage>
</organism>
<sequence>MSTTISPQSEMTNFVRHLQFSSPFAVNRVSEAGSQLPSHHVEAIHADEYEEILHLVKRAKRADGIGAILWGEPGVGKSHLIARLASQLQKDACVTFLHNVQVRAERLPRYVLKTILSQLARSRNGGLHGGKLNMLMAATVERARGTVPKSTLATVYQSYRNVYIKPAIESGNSDQEIIYEMLFAYFLAIYRGRKNDNSSPQAAELALRWLTGDNLDREEVRAIGLPEDVAQRVAPLIPDDQGVEAVIAAIANLAAQANMTFVMFFDQVDNLNEEQVSAWARFAHGMIDHISNLLVVTSGVRGRILELQQSTVVNTASWDRIAQIRIEIGRISPIQAEQLIAVRLDSFLAPFADLPQIQELTAMDRLFPLGRRWLSGRIGNALELRPRDVINWAQERVRSLAGEIKSTSPEEWLAAWPASSLSLSEEKHLSEPQAPLTCEKRMQLIDSKIEGKLIEQSRRRKLDPETLPADAENLLGLTEQLLAQCVAEEYGYSLQNFERLSASNRTGTPAYDLLVEEKTPDGELRTTGIKFLGTGSKSSTAVALRRMLEDPHPPQHTLVVTEERLPLKIGPKGEEYLNGLRLRGENAFGLRQLSFGAHVQLDALQSLVGLAQSGDIEVTLPDGNTQPIDVDQVIESHHRVDRYRNHALLGELLTEECLPTLKPTSDTEEDQSLRLQLEQFLLGELSLTNGATTSELADKYVTGQGLDSDQTDHILDHIEQAALALHRSGQLVATPQDNLTFVSLPRTADEPAPFPSGQLPSTLPVHFSVTQVRQAAACARLLHLDASATRSQNLKKPRITRIWQFDDSSETSALGTLFHRAVEKFNDSAHRSPDLYKILEARPSVPALGRELQRLIQYYVNNAHLMKAQPQELENFRQALSAYSLEVAHVLNLGMQRQPALNSLLAEVFGDRRRDVDVTFHVGPNAREVHITGKLDYVFYDWRRDSRRIIDYKLTPGKSIEADLFQVCVYALMHHQQHGTQPDVALLYLHPERKMVELTWEQVHARRHEIYDLLSSMVDWQNFDPQSQQGMHPPGNASYCLSCRYKDVCTTRLGPTETGDQQTLWRDQIAKGNLAEPIVERHQPNRAEETQQGHESSVPCCETQIEPAKWRPAPTTEKRTPESLPTYSDAANFATDGDSAVPPPECKPLIPHSHVPAETLTSTDLRLGQTASGVTVNLPLKVLPSHVALVGAAGSGKTWMAKVIVEEAVRQGVPILAIDPQGDLVQFLHATQDSSRIPADELAEFRNRVEPRIYTPGSSHATRLSIDPIRFPSEIELASISNPLRRSEERDGMLSSTISNLISLANAGGDADLQRTFLMRLIKLMLVQCDGQGAELALKDLAHAVNSPADVGMEDPDCYLPKSQRTRLGRKLRTLFDGPRAKLFREGTPLNIDDFCKPTQTGKTPLNVIYLNALANDEEKQFFVASLATELYRWMVTAPSNNGQAKLLVYLDEARDFAPAGSSKPPAKDPLIRLFAQGRKFGVSGLICTQSPRSVDYQIFSNCSTKFIGRLESSQDVERVKEWFGKDGGSPAWLAGRKSAARGTFIGRWPDIRPELDGQAFKGRPLYSLHEGAWSPDQVENAVRNS</sequence>
<dbReference type="SUPFAM" id="SSF52540">
    <property type="entry name" value="P-loop containing nucleoside triphosphate hydrolases"/>
    <property type="match status" value="2"/>
</dbReference>
<reference evidence="3 4" key="1">
    <citation type="submission" date="2019-02" db="EMBL/GenBank/DDBJ databases">
        <title>Deep-cultivation of Planctomycetes and their phenomic and genomic characterization uncovers novel biology.</title>
        <authorList>
            <person name="Wiegand S."/>
            <person name="Jogler M."/>
            <person name="Boedeker C."/>
            <person name="Pinto D."/>
            <person name="Vollmers J."/>
            <person name="Rivas-Marin E."/>
            <person name="Kohn T."/>
            <person name="Peeters S.H."/>
            <person name="Heuer A."/>
            <person name="Rast P."/>
            <person name="Oberbeckmann S."/>
            <person name="Bunk B."/>
            <person name="Jeske O."/>
            <person name="Meyerdierks A."/>
            <person name="Storesund J.E."/>
            <person name="Kallscheuer N."/>
            <person name="Luecker S."/>
            <person name="Lage O.M."/>
            <person name="Pohl T."/>
            <person name="Merkel B.J."/>
            <person name="Hornburger P."/>
            <person name="Mueller R.-W."/>
            <person name="Bruemmer F."/>
            <person name="Labrenz M."/>
            <person name="Spormann A.M."/>
            <person name="Op den Camp H."/>
            <person name="Overmann J."/>
            <person name="Amann R."/>
            <person name="Jetten M.S.M."/>
            <person name="Mascher T."/>
            <person name="Medema M.H."/>
            <person name="Devos D.P."/>
            <person name="Kaster A.-K."/>
            <person name="Ovreas L."/>
            <person name="Rohde M."/>
            <person name="Galperin M.Y."/>
            <person name="Jogler C."/>
        </authorList>
    </citation>
    <scope>NUCLEOTIDE SEQUENCE [LARGE SCALE GENOMIC DNA]</scope>
    <source>
        <strain evidence="3 4">Q31a</strain>
    </source>
</reference>
<dbReference type="SMART" id="SM00382">
    <property type="entry name" value="AAA"/>
    <property type="match status" value="2"/>
</dbReference>
<evidence type="ECO:0000313" key="3">
    <source>
        <dbReference type="EMBL" id="QDV23359.1"/>
    </source>
</evidence>
<dbReference type="InterPro" id="IPR041664">
    <property type="entry name" value="AAA_16"/>
</dbReference>
<protein>
    <recommendedName>
        <fullName evidence="2">AAA+ ATPase domain-containing protein</fullName>
    </recommendedName>
</protein>
<dbReference type="PANTHER" id="PTHR30121:SF6">
    <property type="entry name" value="SLR6007 PROTEIN"/>
    <property type="match status" value="1"/>
</dbReference>
<gene>
    <name evidence="3" type="ORF">Q31a_16570</name>
</gene>
<accession>A0A518G483</accession>
<evidence type="ECO:0000313" key="4">
    <source>
        <dbReference type="Proteomes" id="UP000318017"/>
    </source>
</evidence>
<dbReference type="Gene3D" id="3.90.320.10">
    <property type="match status" value="1"/>
</dbReference>
<dbReference type="InterPro" id="IPR003593">
    <property type="entry name" value="AAA+_ATPase"/>
</dbReference>
<dbReference type="EMBL" id="CP036298">
    <property type="protein sequence ID" value="QDV23359.1"/>
    <property type="molecule type" value="Genomic_DNA"/>
</dbReference>